<keyword evidence="3" id="KW-0804">Transcription</keyword>
<dbReference type="SUPFAM" id="SSF46785">
    <property type="entry name" value="Winged helix' DNA-binding domain"/>
    <property type="match status" value="1"/>
</dbReference>
<dbReference type="PROSITE" id="PS51118">
    <property type="entry name" value="HTH_HXLR"/>
    <property type="match status" value="1"/>
</dbReference>
<evidence type="ECO:0000313" key="5">
    <source>
        <dbReference type="EMBL" id="AXB48370.1"/>
    </source>
</evidence>
<evidence type="ECO:0000259" key="4">
    <source>
        <dbReference type="PROSITE" id="PS51118"/>
    </source>
</evidence>
<dbReference type="InterPro" id="IPR002577">
    <property type="entry name" value="HTH_HxlR"/>
</dbReference>
<dbReference type="PANTHER" id="PTHR33204">
    <property type="entry name" value="TRANSCRIPTIONAL REGULATOR, MARR FAMILY"/>
    <property type="match status" value="1"/>
</dbReference>
<organism evidence="5 6">
    <name type="scientific">Amycolatopsis albispora</name>
    <dbReference type="NCBI Taxonomy" id="1804986"/>
    <lineage>
        <taxon>Bacteria</taxon>
        <taxon>Bacillati</taxon>
        <taxon>Actinomycetota</taxon>
        <taxon>Actinomycetes</taxon>
        <taxon>Pseudonocardiales</taxon>
        <taxon>Pseudonocardiaceae</taxon>
        <taxon>Amycolatopsis</taxon>
    </lineage>
</organism>
<dbReference type="KEGG" id="aab:A4R43_09145"/>
<dbReference type="Pfam" id="PF01638">
    <property type="entry name" value="HxlR"/>
    <property type="match status" value="1"/>
</dbReference>
<evidence type="ECO:0000256" key="1">
    <source>
        <dbReference type="ARBA" id="ARBA00023015"/>
    </source>
</evidence>
<name>A0A344LJZ6_9PSEU</name>
<dbReference type="AlphaFoldDB" id="A0A344LJZ6"/>
<dbReference type="InterPro" id="IPR036390">
    <property type="entry name" value="WH_DNA-bd_sf"/>
</dbReference>
<dbReference type="RefSeq" id="WP_113697453.1">
    <property type="nucleotide sequence ID" value="NZ_CP015163.1"/>
</dbReference>
<reference evidence="5 6" key="1">
    <citation type="submission" date="2016-04" db="EMBL/GenBank/DDBJ databases">
        <title>Complete genome sequence and analysis of deep-sea sediment isolate, Amycolatopsis sp. WP1.</title>
        <authorList>
            <person name="Wang H."/>
            <person name="Chen S."/>
            <person name="Wu Q."/>
        </authorList>
    </citation>
    <scope>NUCLEOTIDE SEQUENCE [LARGE SCALE GENOMIC DNA]</scope>
    <source>
        <strain evidence="5 6">WP1</strain>
    </source>
</reference>
<dbReference type="EMBL" id="CP015163">
    <property type="protein sequence ID" value="AXB48370.1"/>
    <property type="molecule type" value="Genomic_DNA"/>
</dbReference>
<keyword evidence="1" id="KW-0805">Transcription regulation</keyword>
<evidence type="ECO:0000256" key="2">
    <source>
        <dbReference type="ARBA" id="ARBA00023125"/>
    </source>
</evidence>
<accession>A0A344LJZ6</accession>
<sequence length="168" mass="19488">MKRTSFARWPCSIARTMDLFGDQWSPLVLRESFYGIRRFGDFQQELGIPRNTLADRLKRLVDEGLLEKRAYQDEPVRHEYLLTEKGRDFFDVLAVMSRWGDRWLSGPEGPPVRMHHLDCGHDTHAEVVCASCGEPLDPARIRMRTGPGYPEGLKARPDVRRRFEDLTS</sequence>
<dbReference type="OrthoDB" id="5181972at2"/>
<gene>
    <name evidence="5" type="ORF">A4R43_09145</name>
</gene>
<feature type="domain" description="HTH hxlR-type" evidence="4">
    <location>
        <begin position="11"/>
        <end position="108"/>
    </location>
</feature>
<protein>
    <submittedName>
        <fullName evidence="5">HxlR family transcriptional regulator</fullName>
    </submittedName>
</protein>
<dbReference type="Proteomes" id="UP000250434">
    <property type="component" value="Chromosome"/>
</dbReference>
<dbReference type="InterPro" id="IPR036388">
    <property type="entry name" value="WH-like_DNA-bd_sf"/>
</dbReference>
<dbReference type="Gene3D" id="1.10.10.10">
    <property type="entry name" value="Winged helix-like DNA-binding domain superfamily/Winged helix DNA-binding domain"/>
    <property type="match status" value="1"/>
</dbReference>
<proteinExistence type="predicted"/>
<keyword evidence="6" id="KW-1185">Reference proteome</keyword>
<evidence type="ECO:0000313" key="6">
    <source>
        <dbReference type="Proteomes" id="UP000250434"/>
    </source>
</evidence>
<evidence type="ECO:0000256" key="3">
    <source>
        <dbReference type="ARBA" id="ARBA00023163"/>
    </source>
</evidence>
<dbReference type="PANTHER" id="PTHR33204:SF18">
    <property type="entry name" value="TRANSCRIPTIONAL REGULATORY PROTEIN"/>
    <property type="match status" value="1"/>
</dbReference>
<keyword evidence="2" id="KW-0238">DNA-binding</keyword>
<dbReference type="GO" id="GO:0003677">
    <property type="term" value="F:DNA binding"/>
    <property type="evidence" value="ECO:0007669"/>
    <property type="project" value="UniProtKB-KW"/>
</dbReference>